<keyword evidence="1" id="KW-1185">Reference proteome</keyword>
<dbReference type="Proteomes" id="UP000515153">
    <property type="component" value="Unplaced"/>
</dbReference>
<name>A0A6P8B048_PYRGI</name>
<dbReference type="Gene3D" id="3.40.50.300">
    <property type="entry name" value="P-loop containing nucleotide triphosphate hydrolases"/>
    <property type="match status" value="1"/>
</dbReference>
<proteinExistence type="predicted"/>
<reference evidence="2" key="3">
    <citation type="submission" date="2025-08" db="UniProtKB">
        <authorList>
            <consortium name="RefSeq"/>
        </authorList>
    </citation>
    <scope>IDENTIFICATION</scope>
    <source>
        <strain evidence="2">NI907</strain>
    </source>
</reference>
<accession>A0A6P8B048</accession>
<gene>
    <name evidence="2" type="ORF">PgNI_07212</name>
</gene>
<protein>
    <submittedName>
        <fullName evidence="2">Uncharacterized protein</fullName>
    </submittedName>
</protein>
<dbReference type="InterPro" id="IPR027417">
    <property type="entry name" value="P-loop_NTPase"/>
</dbReference>
<evidence type="ECO:0000313" key="1">
    <source>
        <dbReference type="Proteomes" id="UP000515153"/>
    </source>
</evidence>
<dbReference type="AlphaFoldDB" id="A0A6P8B048"/>
<sequence>MKLINRLMRWNKISTEEFHPTEIDQALTVIALGHTDADTAHILDPSVNSNSPWALQREDTVDWRSFTFSGPGVRPLRIIDLGASQPSEIQLANATAMIFVTDLEPYDQPAPPPELNHFKSMLARLAAVRSRAPELPLILFLRNAGPFRRKLDEVPLESCFPGEDHTPLEDESQVVSGAKLLARKIKETQPGPEPEEGSFHLHFIAGETSVEEITFIIEDFPKDPAGVRTDVSGGEGGKGTICGSTDFI</sequence>
<reference evidence="2" key="1">
    <citation type="journal article" date="2019" name="Mol. Biol. Evol.">
        <title>Blast fungal genomes show frequent chromosomal changes, gene gains and losses, and effector gene turnover.</title>
        <authorList>
            <person name="Gomez Luciano L.B."/>
            <person name="Jason Tsai I."/>
            <person name="Chuma I."/>
            <person name="Tosa Y."/>
            <person name="Chen Y.H."/>
            <person name="Li J.Y."/>
            <person name="Li M.Y."/>
            <person name="Jade Lu M.Y."/>
            <person name="Nakayashiki H."/>
            <person name="Li W.H."/>
        </authorList>
    </citation>
    <scope>NUCLEOTIDE SEQUENCE</scope>
    <source>
        <strain evidence="2">NI907</strain>
    </source>
</reference>
<dbReference type="KEGG" id="pgri:PgNI_07212"/>
<dbReference type="RefSeq" id="XP_030980606.1">
    <property type="nucleotide sequence ID" value="XM_031127227.1"/>
</dbReference>
<reference evidence="2" key="2">
    <citation type="submission" date="2019-10" db="EMBL/GenBank/DDBJ databases">
        <authorList>
            <consortium name="NCBI Genome Project"/>
        </authorList>
    </citation>
    <scope>NUCLEOTIDE SEQUENCE</scope>
    <source>
        <strain evidence="2">NI907</strain>
    </source>
</reference>
<dbReference type="GeneID" id="41962136"/>
<organism evidence="1 2">
    <name type="scientific">Pyricularia grisea</name>
    <name type="common">Crabgrass-specific blast fungus</name>
    <name type="synonym">Magnaporthe grisea</name>
    <dbReference type="NCBI Taxonomy" id="148305"/>
    <lineage>
        <taxon>Eukaryota</taxon>
        <taxon>Fungi</taxon>
        <taxon>Dikarya</taxon>
        <taxon>Ascomycota</taxon>
        <taxon>Pezizomycotina</taxon>
        <taxon>Sordariomycetes</taxon>
        <taxon>Sordariomycetidae</taxon>
        <taxon>Magnaporthales</taxon>
        <taxon>Pyriculariaceae</taxon>
        <taxon>Pyricularia</taxon>
    </lineage>
</organism>
<dbReference type="OrthoDB" id="5204500at2759"/>
<evidence type="ECO:0000313" key="2">
    <source>
        <dbReference type="RefSeq" id="XP_030980606.1"/>
    </source>
</evidence>